<gene>
    <name evidence="2" type="ORF">GF359_04235</name>
</gene>
<dbReference type="Gene3D" id="2.40.360.20">
    <property type="match status" value="1"/>
</dbReference>
<feature type="domain" description="DUF3108" evidence="1">
    <location>
        <begin position="153"/>
        <end position="200"/>
    </location>
</feature>
<dbReference type="PROSITE" id="PS51257">
    <property type="entry name" value="PROKAR_LIPOPROTEIN"/>
    <property type="match status" value="1"/>
</dbReference>
<evidence type="ECO:0000259" key="1">
    <source>
        <dbReference type="Pfam" id="PF21347"/>
    </source>
</evidence>
<accession>A0A9D5QCU2</accession>
<dbReference type="InterPro" id="IPR049279">
    <property type="entry name" value="DUF3108-like"/>
</dbReference>
<protein>
    <recommendedName>
        <fullName evidence="1">DUF3108 domain-containing protein</fullName>
    </recommendedName>
</protein>
<organism evidence="2 3">
    <name type="scientific">candidate division WOR-3 bacterium</name>
    <dbReference type="NCBI Taxonomy" id="2052148"/>
    <lineage>
        <taxon>Bacteria</taxon>
        <taxon>Bacteria division WOR-3</taxon>
    </lineage>
</organism>
<reference evidence="2" key="1">
    <citation type="submission" date="2019-11" db="EMBL/GenBank/DDBJ databases">
        <title>Microbial mats filling the niche in hypersaline microbial mats.</title>
        <authorList>
            <person name="Wong H.L."/>
            <person name="Macleod F.I."/>
            <person name="White R.A. III"/>
            <person name="Burns B.P."/>
        </authorList>
    </citation>
    <scope>NUCLEOTIDE SEQUENCE</scope>
    <source>
        <strain evidence="2">Bin_327</strain>
    </source>
</reference>
<evidence type="ECO:0000313" key="2">
    <source>
        <dbReference type="EMBL" id="MBD3364407.1"/>
    </source>
</evidence>
<comment type="caution">
    <text evidence="2">The sequence shown here is derived from an EMBL/GenBank/DDBJ whole genome shotgun (WGS) entry which is preliminary data.</text>
</comment>
<sequence>MIKKVLIITAGIALLFCSCSEDEESITAKYRPLAAGNEWKTAESYEWDISGFTNGSSTSTTEYSVDSLETRDDGKQVWPVTHTTYAEGVDTLPVIEYYHVTEDSVSIYLTKDAEEPSMVEPNNLAVNMEWDGQLSIPVNVEGLTLSNLPSHFKVVGTESVTVTAGTFNTFVIRVDIDYGGETIDSALTEWRAENVGRVKMDTDFITSITIFTQTYDAHITGTSELTEKNW</sequence>
<dbReference type="EMBL" id="WJKJ01000138">
    <property type="protein sequence ID" value="MBD3364407.1"/>
    <property type="molecule type" value="Genomic_DNA"/>
</dbReference>
<dbReference type="Proteomes" id="UP000630660">
    <property type="component" value="Unassembled WGS sequence"/>
</dbReference>
<evidence type="ECO:0000313" key="3">
    <source>
        <dbReference type="Proteomes" id="UP000630660"/>
    </source>
</evidence>
<proteinExistence type="predicted"/>
<dbReference type="Pfam" id="PF21347">
    <property type="entry name" value="DUF3108_like"/>
    <property type="match status" value="1"/>
</dbReference>
<name>A0A9D5QCU2_UNCW3</name>
<dbReference type="AlphaFoldDB" id="A0A9D5QCU2"/>